<evidence type="ECO:0000313" key="6">
    <source>
        <dbReference type="Proteomes" id="UP000298663"/>
    </source>
</evidence>
<dbReference type="AlphaFoldDB" id="A0A4U5MBZ7"/>
<dbReference type="Gene3D" id="3.90.70.10">
    <property type="entry name" value="Cysteine proteinases"/>
    <property type="match status" value="1"/>
</dbReference>
<evidence type="ECO:0000256" key="3">
    <source>
        <dbReference type="SAM" id="MobiDB-lite"/>
    </source>
</evidence>
<proteinExistence type="inferred from homology"/>
<dbReference type="SUPFAM" id="SSF54001">
    <property type="entry name" value="Cysteine proteinases"/>
    <property type="match status" value="1"/>
</dbReference>
<dbReference type="PANTHER" id="PTHR12411">
    <property type="entry name" value="CYSTEINE PROTEASE FAMILY C1-RELATED"/>
    <property type="match status" value="1"/>
</dbReference>
<dbReference type="InterPro" id="IPR039417">
    <property type="entry name" value="Peptidase_C1A_papain-like"/>
</dbReference>
<dbReference type="InterPro" id="IPR013128">
    <property type="entry name" value="Peptidase_C1A"/>
</dbReference>
<dbReference type="STRING" id="34508.A0A4U5MBZ7"/>
<gene>
    <name evidence="5" type="ORF">L596_022891</name>
</gene>
<evidence type="ECO:0000256" key="1">
    <source>
        <dbReference type="ARBA" id="ARBA00008455"/>
    </source>
</evidence>
<evidence type="ECO:0000313" key="5">
    <source>
        <dbReference type="EMBL" id="TKR66624.1"/>
    </source>
</evidence>
<reference evidence="5 6" key="1">
    <citation type="journal article" date="2015" name="Genome Biol.">
        <title>Comparative genomics of Steinernema reveals deeply conserved gene regulatory networks.</title>
        <authorList>
            <person name="Dillman A.R."/>
            <person name="Macchietto M."/>
            <person name="Porter C.F."/>
            <person name="Rogers A."/>
            <person name="Williams B."/>
            <person name="Antoshechkin I."/>
            <person name="Lee M.M."/>
            <person name="Goodwin Z."/>
            <person name="Lu X."/>
            <person name="Lewis E.E."/>
            <person name="Goodrich-Blair H."/>
            <person name="Stock S.P."/>
            <person name="Adams B.J."/>
            <person name="Sternberg P.W."/>
            <person name="Mortazavi A."/>
        </authorList>
    </citation>
    <scope>NUCLEOTIDE SEQUENCE [LARGE SCALE GENOMIC DNA]</scope>
    <source>
        <strain evidence="5 6">ALL</strain>
    </source>
</reference>
<keyword evidence="2" id="KW-1015">Disulfide bond</keyword>
<dbReference type="PROSITE" id="PS00640">
    <property type="entry name" value="THIOL_PROTEASE_ASN"/>
    <property type="match status" value="1"/>
</dbReference>
<feature type="region of interest" description="Disordered" evidence="3">
    <location>
        <begin position="1"/>
        <end position="27"/>
    </location>
</feature>
<organism evidence="5 6">
    <name type="scientific">Steinernema carpocapsae</name>
    <name type="common">Entomopathogenic nematode</name>
    <dbReference type="NCBI Taxonomy" id="34508"/>
    <lineage>
        <taxon>Eukaryota</taxon>
        <taxon>Metazoa</taxon>
        <taxon>Ecdysozoa</taxon>
        <taxon>Nematoda</taxon>
        <taxon>Chromadorea</taxon>
        <taxon>Rhabditida</taxon>
        <taxon>Tylenchina</taxon>
        <taxon>Panagrolaimomorpha</taxon>
        <taxon>Strongyloidoidea</taxon>
        <taxon>Steinernematidae</taxon>
        <taxon>Steinernema</taxon>
    </lineage>
</organism>
<dbReference type="PROSITE" id="PS00639">
    <property type="entry name" value="THIOL_PROTEASE_HIS"/>
    <property type="match status" value="1"/>
</dbReference>
<dbReference type="InterPro" id="IPR025661">
    <property type="entry name" value="Pept_asp_AS"/>
</dbReference>
<dbReference type="GO" id="GO:0008234">
    <property type="term" value="F:cysteine-type peptidase activity"/>
    <property type="evidence" value="ECO:0007669"/>
    <property type="project" value="InterPro"/>
</dbReference>
<name>A0A4U5MBZ7_STECR</name>
<dbReference type="Pfam" id="PF00112">
    <property type="entry name" value="Peptidase_C1"/>
    <property type="match status" value="1"/>
</dbReference>
<protein>
    <recommendedName>
        <fullName evidence="4">Peptidase C1A papain C-terminal domain-containing protein</fullName>
    </recommendedName>
</protein>
<keyword evidence="6" id="KW-1185">Reference proteome</keyword>
<sequence length="348" mass="38111">MEGGTDHNHLKRRRRADNDAEGAAGDDGGAPLNGFRRFFDIWSSLLILLPFSGGLNTMRSLIAVVLCLAVASVMARTRFPSKFKTVHPGNAPMLREPTDSEYYHGELPKHFDWRSQGKVGPVGDQGDCNGCFVFSATGNIESVNAVANGKLKLVSKQQVVDCCAHKCDMGHPDLSDLECCMGCDGGYTGTVLQYVNKVGIEPNVEYRYHASDGKCHFNSSEVSVTIDDEVMIPPFFPPYTADKAEKMMRFIMKNGAVSVSINANDYLTNDYSGGIIDQGPDECPNAITDLNHAVLAVGFGEENGKKYWIVKNSWGNSWGESGYFRMVRGKNICGIESYVTSAIVHPRN</sequence>
<dbReference type="Proteomes" id="UP000298663">
    <property type="component" value="Unassembled WGS sequence"/>
</dbReference>
<feature type="domain" description="Peptidase C1A papain C-terminal" evidence="4">
    <location>
        <begin position="107"/>
        <end position="343"/>
    </location>
</feature>
<dbReference type="InterPro" id="IPR000668">
    <property type="entry name" value="Peptidase_C1A_C"/>
</dbReference>
<dbReference type="InterPro" id="IPR025660">
    <property type="entry name" value="Pept_his_AS"/>
</dbReference>
<reference evidence="5 6" key="2">
    <citation type="journal article" date="2019" name="G3 (Bethesda)">
        <title>Hybrid Assembly of the Genome of the Entomopathogenic Nematode Steinernema carpocapsae Identifies the X-Chromosome.</title>
        <authorList>
            <person name="Serra L."/>
            <person name="Macchietto M."/>
            <person name="Macias-Munoz A."/>
            <person name="McGill C.J."/>
            <person name="Rodriguez I.M."/>
            <person name="Rodriguez B."/>
            <person name="Murad R."/>
            <person name="Mortazavi A."/>
        </authorList>
    </citation>
    <scope>NUCLEOTIDE SEQUENCE [LARGE SCALE GENOMIC DNA]</scope>
    <source>
        <strain evidence="5 6">ALL</strain>
    </source>
</reference>
<evidence type="ECO:0000259" key="4">
    <source>
        <dbReference type="SMART" id="SM00645"/>
    </source>
</evidence>
<accession>A0A4U5MBZ7</accession>
<dbReference type="PRINTS" id="PR00705">
    <property type="entry name" value="PAPAIN"/>
</dbReference>
<comment type="similarity">
    <text evidence="1">Belongs to the peptidase C1 family.</text>
</comment>
<evidence type="ECO:0000256" key="2">
    <source>
        <dbReference type="ARBA" id="ARBA00023157"/>
    </source>
</evidence>
<dbReference type="OrthoDB" id="5875790at2759"/>
<dbReference type="SMART" id="SM00645">
    <property type="entry name" value="Pept_C1"/>
    <property type="match status" value="1"/>
</dbReference>
<dbReference type="InterPro" id="IPR038765">
    <property type="entry name" value="Papain-like_cys_pep_sf"/>
</dbReference>
<comment type="caution">
    <text evidence="5">The sequence shown here is derived from an EMBL/GenBank/DDBJ whole genome shotgun (WGS) entry which is preliminary data.</text>
</comment>
<dbReference type="GO" id="GO:0006508">
    <property type="term" value="P:proteolysis"/>
    <property type="evidence" value="ECO:0007669"/>
    <property type="project" value="InterPro"/>
</dbReference>
<dbReference type="CDD" id="cd02248">
    <property type="entry name" value="Peptidase_C1A"/>
    <property type="match status" value="1"/>
</dbReference>
<dbReference type="EMBL" id="AZBU02000008">
    <property type="protein sequence ID" value="TKR66624.1"/>
    <property type="molecule type" value="Genomic_DNA"/>
</dbReference>